<evidence type="ECO:0000313" key="8">
    <source>
        <dbReference type="Proteomes" id="UP001431209"/>
    </source>
</evidence>
<reference evidence="7 8" key="1">
    <citation type="submission" date="2024-03" db="EMBL/GenBank/DDBJ databases">
        <title>The Acrasis kona genome and developmental transcriptomes reveal deep origins of eukaryotic multicellular pathways.</title>
        <authorList>
            <person name="Sheikh S."/>
            <person name="Fu C.-J."/>
            <person name="Brown M.W."/>
            <person name="Baldauf S.L."/>
        </authorList>
    </citation>
    <scope>NUCLEOTIDE SEQUENCE [LARGE SCALE GENOMIC DNA]</scope>
    <source>
        <strain evidence="7 8">ATCC MYA-3509</strain>
    </source>
</reference>
<dbReference type="PROSITE" id="PS50600">
    <property type="entry name" value="ULP_PROTEASE"/>
    <property type="match status" value="1"/>
</dbReference>
<evidence type="ECO:0000256" key="1">
    <source>
        <dbReference type="ARBA" id="ARBA00005234"/>
    </source>
</evidence>
<dbReference type="EMBL" id="JAOPGA020001439">
    <property type="protein sequence ID" value="KAL0488463.1"/>
    <property type="molecule type" value="Genomic_DNA"/>
</dbReference>
<dbReference type="InterPro" id="IPR038765">
    <property type="entry name" value="Papain-like_cys_pep_sf"/>
</dbReference>
<evidence type="ECO:0000313" key="7">
    <source>
        <dbReference type="EMBL" id="KAL0488463.1"/>
    </source>
</evidence>
<gene>
    <name evidence="7" type="ORF">AKO1_015607</name>
</gene>
<dbReference type="PANTHER" id="PTHR46915">
    <property type="entry name" value="UBIQUITIN-LIKE PROTEASE 4-RELATED"/>
    <property type="match status" value="1"/>
</dbReference>
<name>A0AAW2ZF55_9EUKA</name>
<dbReference type="GO" id="GO:0016926">
    <property type="term" value="P:protein desumoylation"/>
    <property type="evidence" value="ECO:0007669"/>
    <property type="project" value="UniProtKB-ARBA"/>
</dbReference>
<organism evidence="7 8">
    <name type="scientific">Acrasis kona</name>
    <dbReference type="NCBI Taxonomy" id="1008807"/>
    <lineage>
        <taxon>Eukaryota</taxon>
        <taxon>Discoba</taxon>
        <taxon>Heterolobosea</taxon>
        <taxon>Tetramitia</taxon>
        <taxon>Eutetramitia</taxon>
        <taxon>Acrasidae</taxon>
        <taxon>Acrasis</taxon>
    </lineage>
</organism>
<feature type="compositionally biased region" description="Low complexity" evidence="5">
    <location>
        <begin position="436"/>
        <end position="451"/>
    </location>
</feature>
<proteinExistence type="inferred from homology"/>
<keyword evidence="2 7" id="KW-0645">Protease</keyword>
<dbReference type="Proteomes" id="UP001431209">
    <property type="component" value="Unassembled WGS sequence"/>
</dbReference>
<evidence type="ECO:0000259" key="6">
    <source>
        <dbReference type="PROSITE" id="PS50600"/>
    </source>
</evidence>
<feature type="compositionally biased region" description="Polar residues" evidence="5">
    <location>
        <begin position="369"/>
        <end position="382"/>
    </location>
</feature>
<dbReference type="GO" id="GO:0006508">
    <property type="term" value="P:proteolysis"/>
    <property type="evidence" value="ECO:0007669"/>
    <property type="project" value="UniProtKB-KW"/>
</dbReference>
<feature type="compositionally biased region" description="Acidic residues" evidence="5">
    <location>
        <begin position="424"/>
        <end position="435"/>
    </location>
</feature>
<keyword evidence="4" id="KW-0788">Thiol protease</keyword>
<keyword evidence="3" id="KW-0378">Hydrolase</keyword>
<evidence type="ECO:0000256" key="5">
    <source>
        <dbReference type="SAM" id="MobiDB-lite"/>
    </source>
</evidence>
<dbReference type="GO" id="GO:0008234">
    <property type="term" value="F:cysteine-type peptidase activity"/>
    <property type="evidence" value="ECO:0007669"/>
    <property type="project" value="UniProtKB-KW"/>
</dbReference>
<dbReference type="Gene3D" id="1.10.418.20">
    <property type="match status" value="1"/>
</dbReference>
<dbReference type="SUPFAM" id="SSF54001">
    <property type="entry name" value="Cysteine proteinases"/>
    <property type="match status" value="1"/>
</dbReference>
<feature type="compositionally biased region" description="Low complexity" evidence="5">
    <location>
        <begin position="348"/>
        <end position="362"/>
    </location>
</feature>
<accession>A0AAW2ZF55</accession>
<dbReference type="PANTHER" id="PTHR46915:SF2">
    <property type="entry name" value="UBIQUITIN-LIKE PROTEASE 4"/>
    <property type="match status" value="1"/>
</dbReference>
<feature type="compositionally biased region" description="Acidic residues" evidence="5">
    <location>
        <begin position="706"/>
        <end position="716"/>
    </location>
</feature>
<feature type="region of interest" description="Disordered" evidence="5">
    <location>
        <begin position="27"/>
        <end position="57"/>
    </location>
</feature>
<sequence>MPRSDKIHVYGADDFNKKLLETLDKEEDITKDIRPRKKSRTAAPDYVNSSEDDEPEIPSSCIKNIGFSSNKNRDIVNFDNGMHDPYTRNFKSASKKTSPVGKLVLSTNVRNNTLERVSPPQVKTRVIPSIQKPKPLPKTVTSITIEDDGNGSDSGPKHVPLATDISKGKALIGRDLVEYSDLQFMYSGDVKFSTVDTGSISCTKKIVYKSFIHRNDRSQKEALCFAFQIKPEKMDVSRVKVEPTDIGRGYLVFIPSTPPDRFKIAFEQLSKLSSCIYHQIKHEIEYMGKIDVPIHQLLNIRLVDGYNSNVKEHILSKRAEMEKTSTPRSSTRIIPTATHFDDNHHSKSPTQTPSSSSSTIPIDDSKSPKTNPSISINKSPTPLTRIIRPKSPIRSPSQIQNKTFSTRFLQSKLKKPLDSTGSQVEDDDDSSDSDDTNNTSTTTTTNQQSTTFDPSDSKNQNEENHDDDDDVKSVSNPQQLVLEYHKIPLINKDLDRLNPGEFLNDNIIDFYLQHLYMTKEHEPSFPNRFHLFHSTFYPLMKKDPVRAAKRIPNPNFKLFDTDFIFIPANEEQHWMLFIVCYPKTNHRCIMYCDSLGFSAKKEMLDLVNEYLRNRFLVEMPNTEAIVPTFRNVNALLPKQENMCDCGVFLLHYVETFLSRWHNYKPKELPIQDAEWFSLKDIAMKRNTIRDRIYALAADEVCSSQEVEGDDEDDDEVLMASQPNKFTR</sequence>
<feature type="region of interest" description="Disordered" evidence="5">
    <location>
        <begin position="317"/>
        <end position="473"/>
    </location>
</feature>
<evidence type="ECO:0000256" key="3">
    <source>
        <dbReference type="ARBA" id="ARBA00022801"/>
    </source>
</evidence>
<comment type="caution">
    <text evidence="7">The sequence shown here is derived from an EMBL/GenBank/DDBJ whole genome shotgun (WGS) entry which is preliminary data.</text>
</comment>
<feature type="region of interest" description="Disordered" evidence="5">
    <location>
        <begin position="704"/>
        <end position="727"/>
    </location>
</feature>
<keyword evidence="8" id="KW-1185">Reference proteome</keyword>
<evidence type="ECO:0000256" key="2">
    <source>
        <dbReference type="ARBA" id="ARBA00022670"/>
    </source>
</evidence>
<dbReference type="Pfam" id="PF02902">
    <property type="entry name" value="Peptidase_C48"/>
    <property type="match status" value="1"/>
</dbReference>
<feature type="domain" description="Ubiquitin-like protease family profile" evidence="6">
    <location>
        <begin position="487"/>
        <end position="656"/>
    </location>
</feature>
<protein>
    <submittedName>
        <fullName evidence="7">Ubiquitin-like-specific protease</fullName>
    </submittedName>
</protein>
<feature type="compositionally biased region" description="Polar residues" evidence="5">
    <location>
        <begin position="394"/>
        <end position="409"/>
    </location>
</feature>
<dbReference type="AlphaFoldDB" id="A0AAW2ZF55"/>
<dbReference type="InterPro" id="IPR003653">
    <property type="entry name" value="Peptidase_C48_C"/>
</dbReference>
<evidence type="ECO:0000256" key="4">
    <source>
        <dbReference type="ARBA" id="ARBA00022807"/>
    </source>
</evidence>
<comment type="similarity">
    <text evidence="1">Belongs to the peptidase C48 family.</text>
</comment>
<dbReference type="Gene3D" id="3.30.310.130">
    <property type="entry name" value="Ubiquitin-related"/>
    <property type="match status" value="1"/>
</dbReference>